<dbReference type="AlphaFoldDB" id="A0A239DD61"/>
<protein>
    <recommendedName>
        <fullName evidence="4">SPW repeat-containing protein</fullName>
    </recommendedName>
</protein>
<evidence type="ECO:0000313" key="2">
    <source>
        <dbReference type="EMBL" id="SNS30270.1"/>
    </source>
</evidence>
<accession>A0A239DD61</accession>
<dbReference type="Proteomes" id="UP000198379">
    <property type="component" value="Unassembled WGS sequence"/>
</dbReference>
<evidence type="ECO:0000256" key="1">
    <source>
        <dbReference type="SAM" id="Phobius"/>
    </source>
</evidence>
<keyword evidence="1" id="KW-0812">Transmembrane</keyword>
<evidence type="ECO:0008006" key="4">
    <source>
        <dbReference type="Google" id="ProtNLM"/>
    </source>
</evidence>
<keyword evidence="1" id="KW-1133">Transmembrane helix</keyword>
<keyword evidence="3" id="KW-1185">Reference proteome</keyword>
<dbReference type="OrthoDB" id="1189385at2"/>
<proteinExistence type="predicted"/>
<dbReference type="RefSeq" id="WP_089373734.1">
    <property type="nucleotide sequence ID" value="NZ_BMEP01000010.1"/>
</dbReference>
<reference evidence="2 3" key="1">
    <citation type="submission" date="2017-06" db="EMBL/GenBank/DDBJ databases">
        <authorList>
            <person name="Kim H.J."/>
            <person name="Triplett B.A."/>
        </authorList>
    </citation>
    <scope>NUCLEOTIDE SEQUENCE [LARGE SCALE GENOMIC DNA]</scope>
    <source>
        <strain evidence="2 3">DSM 25597</strain>
    </source>
</reference>
<keyword evidence="1" id="KW-0472">Membrane</keyword>
<dbReference type="EMBL" id="FZNY01000010">
    <property type="protein sequence ID" value="SNS30270.1"/>
    <property type="molecule type" value="Genomic_DNA"/>
</dbReference>
<evidence type="ECO:0000313" key="3">
    <source>
        <dbReference type="Proteomes" id="UP000198379"/>
    </source>
</evidence>
<feature type="transmembrane region" description="Helical" evidence="1">
    <location>
        <begin position="67"/>
        <end position="90"/>
    </location>
</feature>
<sequence>MNKLQKALTLNAVFSSLSGLILMIANQRIAHEFGTGNNSVFWIIGSLLLFFSATITYEIFKLRKSGVIAIIVQDFLWVLGSIILIITNPFHITNTGIYSISIVAIIVLGMGLNQYKALMHYTKEHKKGIE</sequence>
<gene>
    <name evidence="2" type="ORF">SAMN06265376_110110</name>
</gene>
<organism evidence="2 3">
    <name type="scientific">Dokdonia pacifica</name>
    <dbReference type="NCBI Taxonomy" id="1627892"/>
    <lineage>
        <taxon>Bacteria</taxon>
        <taxon>Pseudomonadati</taxon>
        <taxon>Bacteroidota</taxon>
        <taxon>Flavobacteriia</taxon>
        <taxon>Flavobacteriales</taxon>
        <taxon>Flavobacteriaceae</taxon>
        <taxon>Dokdonia</taxon>
    </lineage>
</organism>
<name>A0A239DD61_9FLAO</name>
<feature type="transmembrane region" description="Helical" evidence="1">
    <location>
        <begin position="96"/>
        <end position="115"/>
    </location>
</feature>
<feature type="transmembrane region" description="Helical" evidence="1">
    <location>
        <begin position="40"/>
        <end position="60"/>
    </location>
</feature>